<reference evidence="5" key="1">
    <citation type="submission" date="2025-08" db="UniProtKB">
        <authorList>
            <consortium name="Ensembl"/>
        </authorList>
    </citation>
    <scope>IDENTIFICATION</scope>
</reference>
<accession>A0A8C4QJ57</accession>
<sequence length="701" mass="77782">MGSIGSTVGGVEAEGTCALKDLDKNVYLLKLAGPSAISHNDPFWNQLFSFTLPTPSSSTDAEHLERATVAIVRNFVANNPRTGNFAALAQVFIARTKELKISADCANDIFIWQTHNALFIMRCILKVFVACLTEDEMLQHFTFLSPGSPPDEDSQFLLEDVLEQLFHVIIDVPHMTITYAVHLEAVTAMLVLLSVQLKQHQVLREGPIYHLFTRGRSSKHAGRLVKALLYNFIRRDHFPSLTVHKTPALHHEDSGGGAGGSGGLLYDLASGVATGLWTVLTLGAGTANHQDASSVHPGGDVPLANQSLLLLLGLTNLGETEDVVNPYRAAIVNCTNTQGPVPPERHTFQINFSSLFGALCASQNHDAPTLLLYLLLHYNSSMRTFVLARTDIENLVLPIAQTLYWVEENNSQHVYMSLIVLLILSEDDTFNASIHEVMLSGVSWYTERSLADISVGSLLILVLIRTIQFNMTRTRDKYLHTNCLAVLANMSAHFRGLHQYAAQRIISLLELLSRKHSKVLEQATQSTSPALGGDGVGQVPDYAQDVAVVEEVMRMLLEVVGSCVSGSLQHNPNLLYTLLYKRELFQAYRLQPAFADVTSNIHMVLEFFGARLEQAGSGLTVEQVQAVIKQGSMLIPKERLKKFPELRFRYVEEENPAEFFVPYIWSLVYRWAYGLWWPPEAISFFPAETAAKGAQNRRTTL</sequence>
<keyword evidence="4" id="KW-0449">Lipoprotein</keyword>
<reference evidence="5" key="2">
    <citation type="submission" date="2025-09" db="UniProtKB">
        <authorList>
            <consortium name="Ensembl"/>
        </authorList>
    </citation>
    <scope>IDENTIFICATION</scope>
</reference>
<dbReference type="GeneTree" id="ENSGT00390000008772"/>
<dbReference type="Pfam" id="PF09742">
    <property type="entry name" value="Dymeclin"/>
    <property type="match status" value="1"/>
</dbReference>
<comment type="similarity">
    <text evidence="1">Belongs to the dymeclin family.</text>
</comment>
<organism evidence="5 6">
    <name type="scientific">Eptatretus burgeri</name>
    <name type="common">Inshore hagfish</name>
    <dbReference type="NCBI Taxonomy" id="7764"/>
    <lineage>
        <taxon>Eukaryota</taxon>
        <taxon>Metazoa</taxon>
        <taxon>Chordata</taxon>
        <taxon>Craniata</taxon>
        <taxon>Vertebrata</taxon>
        <taxon>Cyclostomata</taxon>
        <taxon>Myxini</taxon>
        <taxon>Myxiniformes</taxon>
        <taxon>Myxinidae</taxon>
        <taxon>Eptatretinae</taxon>
        <taxon>Eptatretus</taxon>
    </lineage>
</organism>
<evidence type="ECO:0000313" key="6">
    <source>
        <dbReference type="Proteomes" id="UP000694388"/>
    </source>
</evidence>
<evidence type="ECO:0000256" key="4">
    <source>
        <dbReference type="ARBA" id="ARBA00023288"/>
    </source>
</evidence>
<protein>
    <recommendedName>
        <fullName evidence="2">Dymeclin</fullName>
    </recommendedName>
</protein>
<name>A0A8C4QJ57_EPTBU</name>
<dbReference type="PANTHER" id="PTHR12895:SF9">
    <property type="entry name" value="DYMECLIN"/>
    <property type="match status" value="1"/>
</dbReference>
<dbReference type="Proteomes" id="UP000694388">
    <property type="component" value="Unplaced"/>
</dbReference>
<dbReference type="AlphaFoldDB" id="A0A8C4QJ57"/>
<dbReference type="PANTHER" id="PTHR12895">
    <property type="entry name" value="DYMECLIN"/>
    <property type="match status" value="1"/>
</dbReference>
<keyword evidence="3" id="KW-0519">Myristate</keyword>
<evidence type="ECO:0000256" key="2">
    <source>
        <dbReference type="ARBA" id="ARBA00015736"/>
    </source>
</evidence>
<dbReference type="InterPro" id="IPR019142">
    <property type="entry name" value="Dymeclin"/>
</dbReference>
<dbReference type="GO" id="GO:0007030">
    <property type="term" value="P:Golgi organization"/>
    <property type="evidence" value="ECO:0007669"/>
    <property type="project" value="TreeGrafter"/>
</dbReference>
<dbReference type="GO" id="GO:0005794">
    <property type="term" value="C:Golgi apparatus"/>
    <property type="evidence" value="ECO:0007669"/>
    <property type="project" value="TreeGrafter"/>
</dbReference>
<evidence type="ECO:0000256" key="1">
    <source>
        <dbReference type="ARBA" id="ARBA00010603"/>
    </source>
</evidence>
<dbReference type="Ensembl" id="ENSEBUT00000016292.1">
    <property type="protein sequence ID" value="ENSEBUP00000015716.1"/>
    <property type="gene ID" value="ENSEBUG00000009896.1"/>
</dbReference>
<evidence type="ECO:0000256" key="3">
    <source>
        <dbReference type="ARBA" id="ARBA00022707"/>
    </source>
</evidence>
<dbReference type="OMA" id="PYVCQRF"/>
<proteinExistence type="inferred from homology"/>
<evidence type="ECO:0000313" key="5">
    <source>
        <dbReference type="Ensembl" id="ENSEBUP00000015716.1"/>
    </source>
</evidence>
<keyword evidence="6" id="KW-1185">Reference proteome</keyword>